<keyword evidence="2" id="KW-1185">Reference proteome</keyword>
<accession>A0A9P8HUM5</accession>
<evidence type="ECO:0000313" key="2">
    <source>
        <dbReference type="Proteomes" id="UP000750711"/>
    </source>
</evidence>
<gene>
    <name evidence="1" type="ORF">GP486_008928</name>
</gene>
<sequence length="112" mass="12419">VRGRQRGEGSTFILGSTHLFKGKLRHAAVRARPDDAADLTFLESRFSNTLRMDANQYSLSYAGLALRRYPHLLPVFQRVGINIEAANNTARGLSLESLPPLQSGDIQRAILE</sequence>
<dbReference type="Proteomes" id="UP000750711">
    <property type="component" value="Unassembled WGS sequence"/>
</dbReference>
<organism evidence="1 2">
    <name type="scientific">Trichoglossum hirsutum</name>
    <dbReference type="NCBI Taxonomy" id="265104"/>
    <lineage>
        <taxon>Eukaryota</taxon>
        <taxon>Fungi</taxon>
        <taxon>Dikarya</taxon>
        <taxon>Ascomycota</taxon>
        <taxon>Pezizomycotina</taxon>
        <taxon>Geoglossomycetes</taxon>
        <taxon>Geoglossales</taxon>
        <taxon>Geoglossaceae</taxon>
        <taxon>Trichoglossum</taxon>
    </lineage>
</organism>
<name>A0A9P8HUM5_9PEZI</name>
<reference evidence="1" key="1">
    <citation type="submission" date="2021-03" db="EMBL/GenBank/DDBJ databases">
        <title>Comparative genomics and phylogenomic investigation of the class Geoglossomycetes provide insights into ecological specialization and systematics.</title>
        <authorList>
            <person name="Melie T."/>
            <person name="Pirro S."/>
            <person name="Miller A.N."/>
            <person name="Quandt A."/>
        </authorList>
    </citation>
    <scope>NUCLEOTIDE SEQUENCE</scope>
    <source>
        <strain evidence="1">CAQ_001_2017</strain>
    </source>
</reference>
<proteinExistence type="predicted"/>
<comment type="caution">
    <text evidence="1">The sequence shown here is derived from an EMBL/GenBank/DDBJ whole genome shotgun (WGS) entry which is preliminary data.</text>
</comment>
<dbReference type="AlphaFoldDB" id="A0A9P8HUM5"/>
<evidence type="ECO:0000313" key="1">
    <source>
        <dbReference type="EMBL" id="KAH0534144.1"/>
    </source>
</evidence>
<dbReference type="EMBL" id="JAGHQM010004500">
    <property type="protein sequence ID" value="KAH0534144.1"/>
    <property type="molecule type" value="Genomic_DNA"/>
</dbReference>
<feature type="non-terminal residue" evidence="1">
    <location>
        <position position="1"/>
    </location>
</feature>
<protein>
    <submittedName>
        <fullName evidence="1">Uncharacterized protein</fullName>
    </submittedName>
</protein>